<sequence>MKTGILAATLTLTLATLGACSSAGGDEPTATKASPSASGAASPSGSASPAVRMREDGGQWTNCVPYQRSEGDFLWTGVRLTADADARLVRVAPAQANGVRVVGAWVAEAEHASGAFVPWSKSHEFLRKMDWADRADADGAQLSAGTKYSMVFRLRPMPSRFPAELTDLTIEWEGDGSSGSLTNDTVLQFKRHC</sequence>
<evidence type="ECO:0000256" key="2">
    <source>
        <dbReference type="SAM" id="SignalP"/>
    </source>
</evidence>
<evidence type="ECO:0008006" key="5">
    <source>
        <dbReference type="Google" id="ProtNLM"/>
    </source>
</evidence>
<evidence type="ECO:0000313" key="3">
    <source>
        <dbReference type="EMBL" id="GAA2155578.1"/>
    </source>
</evidence>
<dbReference type="RefSeq" id="WP_344157546.1">
    <property type="nucleotide sequence ID" value="NZ_BAAAQR010000017.1"/>
</dbReference>
<accession>A0ABN3A7F3</accession>
<feature type="chain" id="PRO_5045941752" description="Lipoprotein" evidence="2">
    <location>
        <begin position="26"/>
        <end position="193"/>
    </location>
</feature>
<dbReference type="PROSITE" id="PS51257">
    <property type="entry name" value="PROKAR_LIPOPROTEIN"/>
    <property type="match status" value="1"/>
</dbReference>
<comment type="caution">
    <text evidence="3">The sequence shown here is derived from an EMBL/GenBank/DDBJ whole genome shotgun (WGS) entry which is preliminary data.</text>
</comment>
<feature type="compositionally biased region" description="Low complexity" evidence="1">
    <location>
        <begin position="33"/>
        <end position="50"/>
    </location>
</feature>
<keyword evidence="2" id="KW-0732">Signal</keyword>
<keyword evidence="4" id="KW-1185">Reference proteome</keyword>
<evidence type="ECO:0000313" key="4">
    <source>
        <dbReference type="Proteomes" id="UP001501771"/>
    </source>
</evidence>
<proteinExistence type="predicted"/>
<organism evidence="3 4">
    <name type="scientific">Nocardioides koreensis</name>
    <dbReference type="NCBI Taxonomy" id="433651"/>
    <lineage>
        <taxon>Bacteria</taxon>
        <taxon>Bacillati</taxon>
        <taxon>Actinomycetota</taxon>
        <taxon>Actinomycetes</taxon>
        <taxon>Propionibacteriales</taxon>
        <taxon>Nocardioidaceae</taxon>
        <taxon>Nocardioides</taxon>
    </lineage>
</organism>
<name>A0ABN3A7F3_9ACTN</name>
<reference evidence="3 4" key="1">
    <citation type="journal article" date="2019" name="Int. J. Syst. Evol. Microbiol.">
        <title>The Global Catalogue of Microorganisms (GCM) 10K type strain sequencing project: providing services to taxonomists for standard genome sequencing and annotation.</title>
        <authorList>
            <consortium name="The Broad Institute Genomics Platform"/>
            <consortium name="The Broad Institute Genome Sequencing Center for Infectious Disease"/>
            <person name="Wu L."/>
            <person name="Ma J."/>
        </authorList>
    </citation>
    <scope>NUCLEOTIDE SEQUENCE [LARGE SCALE GENOMIC DNA]</scope>
    <source>
        <strain evidence="3 4">JCM 16022</strain>
    </source>
</reference>
<feature type="signal peptide" evidence="2">
    <location>
        <begin position="1"/>
        <end position="25"/>
    </location>
</feature>
<gene>
    <name evidence="3" type="ORF">GCM10009844_42860</name>
</gene>
<dbReference type="EMBL" id="BAAAQR010000017">
    <property type="protein sequence ID" value="GAA2155578.1"/>
    <property type="molecule type" value="Genomic_DNA"/>
</dbReference>
<protein>
    <recommendedName>
        <fullName evidence="5">Lipoprotein</fullName>
    </recommendedName>
</protein>
<evidence type="ECO:0000256" key="1">
    <source>
        <dbReference type="SAM" id="MobiDB-lite"/>
    </source>
</evidence>
<dbReference type="Proteomes" id="UP001501771">
    <property type="component" value="Unassembled WGS sequence"/>
</dbReference>
<feature type="region of interest" description="Disordered" evidence="1">
    <location>
        <begin position="23"/>
        <end position="53"/>
    </location>
</feature>